<dbReference type="InterPro" id="IPR028098">
    <property type="entry name" value="Glyco_trans_4-like_N"/>
</dbReference>
<gene>
    <name evidence="3" type="primary">gtr39</name>
</gene>
<dbReference type="Gene3D" id="3.40.50.2000">
    <property type="entry name" value="Glycogen Phosphorylase B"/>
    <property type="match status" value="2"/>
</dbReference>
<name>A0A081H9D7_ACIBA</name>
<protein>
    <submittedName>
        <fullName evidence="3">Gtr39</fullName>
    </submittedName>
</protein>
<dbReference type="GO" id="GO:0016757">
    <property type="term" value="F:glycosyltransferase activity"/>
    <property type="evidence" value="ECO:0007669"/>
    <property type="project" value="InterPro"/>
</dbReference>
<proteinExistence type="predicted"/>
<evidence type="ECO:0000313" key="3">
    <source>
        <dbReference type="EMBL" id="AIT75780.1"/>
    </source>
</evidence>
<sequence>MKKVIHIIIGLNVGGAELMLRRLVLNSQLRGDFKHEVISLTDVGIIGNELKKEGVPVYTLNMRNILSLPEVCFSLRALLKDIKPDIVQTWMYHADFIGGIVAKSLKIKKIIWGIRTTDVSQGGAKLTVILSKICAILSHFIPTDIICAAHISKAVHINLGYDEKKMHVIPNGFELDKLVASEEDRGRVRQEFNVNKEALVVGSVGRFNVVKDQRFFIEVAAILVEKYPDLIFMLVGRDNTRENQELMSWIKEKKLESNFILLGQRKDIPQCLKAMDIFCLHSKTEGFPNVVVEAMALGLPVVSRDVGDSKYLIDNKRLIQNDINNFCREIIRIIENPQVREEIRVFNKKRSKDYSIDSFIENINRIYI</sequence>
<dbReference type="AlphaFoldDB" id="A0A081H9D7"/>
<dbReference type="Pfam" id="PF13439">
    <property type="entry name" value="Glyco_transf_4"/>
    <property type="match status" value="1"/>
</dbReference>
<reference evidence="3" key="1">
    <citation type="submission" date="2014-10" db="EMBL/GenBank/DDBJ databases">
        <authorList>
            <person name="Kenyon J.J."/>
            <person name="Hamidian M."/>
            <person name="Holt K.E."/>
            <person name="Pickard D."/>
            <person name="Dougan G."/>
            <person name="Hall R.M."/>
        </authorList>
    </citation>
    <scope>NUCLEOTIDE SEQUENCE</scope>
    <source>
        <strain evidence="3">G7</strain>
    </source>
</reference>
<dbReference type="PANTHER" id="PTHR12526:SF638">
    <property type="entry name" value="SPORE COAT PROTEIN SA"/>
    <property type="match status" value="1"/>
</dbReference>
<dbReference type="PATRIC" id="fig|470.1289.peg.91"/>
<feature type="domain" description="Glycosyl transferase family 1" evidence="1">
    <location>
        <begin position="187"/>
        <end position="347"/>
    </location>
</feature>
<dbReference type="InterPro" id="IPR001296">
    <property type="entry name" value="Glyco_trans_1"/>
</dbReference>
<dbReference type="CDD" id="cd03807">
    <property type="entry name" value="GT4_WbnK-like"/>
    <property type="match status" value="1"/>
</dbReference>
<organism evidence="3">
    <name type="scientific">Acinetobacter baumannii</name>
    <dbReference type="NCBI Taxonomy" id="470"/>
    <lineage>
        <taxon>Bacteria</taxon>
        <taxon>Pseudomonadati</taxon>
        <taxon>Pseudomonadota</taxon>
        <taxon>Gammaproteobacteria</taxon>
        <taxon>Moraxellales</taxon>
        <taxon>Moraxellaceae</taxon>
        <taxon>Acinetobacter</taxon>
        <taxon>Acinetobacter calcoaceticus/baumannii complex</taxon>
    </lineage>
</organism>
<dbReference type="EMBL" id="KC118541">
    <property type="protein sequence ID" value="AIT75780.1"/>
    <property type="molecule type" value="Genomic_DNA"/>
</dbReference>
<dbReference type="SUPFAM" id="SSF53756">
    <property type="entry name" value="UDP-Glycosyltransferase/glycogen phosphorylase"/>
    <property type="match status" value="1"/>
</dbReference>
<accession>A0A081H9D7</accession>
<dbReference type="RefSeq" id="WP_000755732.1">
    <property type="nucleotide sequence ID" value="NZ_AP031576.1"/>
</dbReference>
<evidence type="ECO:0000259" key="1">
    <source>
        <dbReference type="Pfam" id="PF00534"/>
    </source>
</evidence>
<dbReference type="GO" id="GO:1901135">
    <property type="term" value="P:carbohydrate derivative metabolic process"/>
    <property type="evidence" value="ECO:0007669"/>
    <property type="project" value="UniProtKB-ARBA"/>
</dbReference>
<dbReference type="Pfam" id="PF00534">
    <property type="entry name" value="Glycos_transf_1"/>
    <property type="match status" value="1"/>
</dbReference>
<feature type="domain" description="Glycosyltransferase subfamily 4-like N-terminal" evidence="2">
    <location>
        <begin position="13"/>
        <end position="176"/>
    </location>
</feature>
<dbReference type="PANTHER" id="PTHR12526">
    <property type="entry name" value="GLYCOSYLTRANSFERASE"/>
    <property type="match status" value="1"/>
</dbReference>
<evidence type="ECO:0000259" key="2">
    <source>
        <dbReference type="Pfam" id="PF13439"/>
    </source>
</evidence>